<dbReference type="GO" id="GO:0043190">
    <property type="term" value="C:ATP-binding cassette (ABC) transporter complex"/>
    <property type="evidence" value="ECO:0007669"/>
    <property type="project" value="InterPro"/>
</dbReference>
<feature type="transmembrane region" description="Helical" evidence="6">
    <location>
        <begin position="120"/>
        <end position="143"/>
    </location>
</feature>
<keyword evidence="2 6" id="KW-0812">Transmembrane</keyword>
<keyword evidence="6" id="KW-0813">Transport</keyword>
<dbReference type="GO" id="GO:0046677">
    <property type="term" value="P:response to antibiotic"/>
    <property type="evidence" value="ECO:0007669"/>
    <property type="project" value="UniProtKB-KW"/>
</dbReference>
<dbReference type="Pfam" id="PF01061">
    <property type="entry name" value="ABC2_membrane"/>
    <property type="match status" value="1"/>
</dbReference>
<feature type="transmembrane region" description="Helical" evidence="6">
    <location>
        <begin position="184"/>
        <end position="204"/>
    </location>
</feature>
<protein>
    <recommendedName>
        <fullName evidence="6">Transport permease protein</fullName>
    </recommendedName>
</protein>
<evidence type="ECO:0000313" key="8">
    <source>
        <dbReference type="EMBL" id="GII80406.1"/>
    </source>
</evidence>
<name>A0A919R652_9ACTN</name>
<dbReference type="GO" id="GO:0140359">
    <property type="term" value="F:ABC-type transporter activity"/>
    <property type="evidence" value="ECO:0007669"/>
    <property type="project" value="InterPro"/>
</dbReference>
<feature type="domain" description="ABC transmembrane type-2" evidence="7">
    <location>
        <begin position="36"/>
        <end position="264"/>
    </location>
</feature>
<dbReference type="PANTHER" id="PTHR43027">
    <property type="entry name" value="DOXORUBICIN RESISTANCE ABC TRANSPORTER PERMEASE PROTEIN DRRC-RELATED"/>
    <property type="match status" value="1"/>
</dbReference>
<feature type="transmembrane region" description="Helical" evidence="6">
    <location>
        <begin position="155"/>
        <end position="177"/>
    </location>
</feature>
<dbReference type="InterPro" id="IPR047817">
    <property type="entry name" value="ABC2_TM_bact-type"/>
</dbReference>
<reference evidence="8" key="1">
    <citation type="submission" date="2021-01" db="EMBL/GenBank/DDBJ databases">
        <title>Whole genome shotgun sequence of Sphaerisporangium rufum NBRC 109079.</title>
        <authorList>
            <person name="Komaki H."/>
            <person name="Tamura T."/>
        </authorList>
    </citation>
    <scope>NUCLEOTIDE SEQUENCE</scope>
    <source>
        <strain evidence="8">NBRC 109079</strain>
    </source>
</reference>
<sequence>MTSTTGPAVTRPARRRTSAPLRLTVAEARLYLREPAVLFFTIILPLGLALVLGNFLPGMREPDPLMNGQRAVDTQLPVMMITLAAMTSAFTIVPGVLALYRERGVLRRMSVTPVPPALVLAVQLLLNVTISLLATLLMIAAVVLAFDSRPPAAPLWFAVSFLAGVVALFAIGLLLAAVVPGSRAAGGAGSVVMFPLLFLAGMWIPREHMPDGLRVASDISPGGAFGQALRDAWAGAAPQPLHLAVLLGWTLVAGLLAARLFRWE</sequence>
<dbReference type="PANTHER" id="PTHR43027:SF2">
    <property type="entry name" value="TRANSPORT PERMEASE PROTEIN"/>
    <property type="match status" value="1"/>
</dbReference>
<dbReference type="Proteomes" id="UP000655287">
    <property type="component" value="Unassembled WGS sequence"/>
</dbReference>
<dbReference type="InterPro" id="IPR013525">
    <property type="entry name" value="ABC2_TM"/>
</dbReference>
<dbReference type="PRINTS" id="PR00164">
    <property type="entry name" value="ABC2TRNSPORT"/>
</dbReference>
<comment type="subcellular location">
    <subcellularLocation>
        <location evidence="6">Cell membrane</location>
        <topology evidence="6">Multi-pass membrane protein</topology>
    </subcellularLocation>
    <subcellularLocation>
        <location evidence="1">Membrane</location>
        <topology evidence="1">Multi-pass membrane protein</topology>
    </subcellularLocation>
</comment>
<proteinExistence type="inferred from homology"/>
<evidence type="ECO:0000256" key="5">
    <source>
        <dbReference type="ARBA" id="ARBA00023251"/>
    </source>
</evidence>
<feature type="transmembrane region" description="Helical" evidence="6">
    <location>
        <begin position="241"/>
        <end position="261"/>
    </location>
</feature>
<keyword evidence="5" id="KW-0046">Antibiotic resistance</keyword>
<evidence type="ECO:0000256" key="1">
    <source>
        <dbReference type="ARBA" id="ARBA00004141"/>
    </source>
</evidence>
<dbReference type="InterPro" id="IPR052902">
    <property type="entry name" value="ABC-2_transporter"/>
</dbReference>
<keyword evidence="9" id="KW-1185">Reference proteome</keyword>
<organism evidence="8 9">
    <name type="scientific">Sphaerisporangium rufum</name>
    <dbReference type="NCBI Taxonomy" id="1381558"/>
    <lineage>
        <taxon>Bacteria</taxon>
        <taxon>Bacillati</taxon>
        <taxon>Actinomycetota</taxon>
        <taxon>Actinomycetes</taxon>
        <taxon>Streptosporangiales</taxon>
        <taxon>Streptosporangiaceae</taxon>
        <taxon>Sphaerisporangium</taxon>
    </lineage>
</organism>
<keyword evidence="6" id="KW-1003">Cell membrane</keyword>
<feature type="transmembrane region" description="Helical" evidence="6">
    <location>
        <begin position="76"/>
        <end position="100"/>
    </location>
</feature>
<keyword evidence="3 6" id="KW-1133">Transmembrane helix</keyword>
<dbReference type="PROSITE" id="PS51012">
    <property type="entry name" value="ABC_TM2"/>
    <property type="match status" value="1"/>
</dbReference>
<accession>A0A919R652</accession>
<dbReference type="AlphaFoldDB" id="A0A919R652"/>
<comment type="caution">
    <text evidence="8">The sequence shown here is derived from an EMBL/GenBank/DDBJ whole genome shotgun (WGS) entry which is preliminary data.</text>
</comment>
<dbReference type="RefSeq" id="WP_203991105.1">
    <property type="nucleotide sequence ID" value="NZ_BOOU01000073.1"/>
</dbReference>
<evidence type="ECO:0000313" key="9">
    <source>
        <dbReference type="Proteomes" id="UP000655287"/>
    </source>
</evidence>
<evidence type="ECO:0000256" key="2">
    <source>
        <dbReference type="ARBA" id="ARBA00022692"/>
    </source>
</evidence>
<evidence type="ECO:0000256" key="6">
    <source>
        <dbReference type="RuleBase" id="RU361157"/>
    </source>
</evidence>
<dbReference type="InterPro" id="IPR000412">
    <property type="entry name" value="ABC_2_transport"/>
</dbReference>
<gene>
    <name evidence="8" type="ORF">Sru01_53880</name>
</gene>
<dbReference type="PIRSF" id="PIRSF006648">
    <property type="entry name" value="DrrB"/>
    <property type="match status" value="1"/>
</dbReference>
<dbReference type="EMBL" id="BOOU01000073">
    <property type="protein sequence ID" value="GII80406.1"/>
    <property type="molecule type" value="Genomic_DNA"/>
</dbReference>
<evidence type="ECO:0000256" key="3">
    <source>
        <dbReference type="ARBA" id="ARBA00022989"/>
    </source>
</evidence>
<evidence type="ECO:0000256" key="4">
    <source>
        <dbReference type="ARBA" id="ARBA00023136"/>
    </source>
</evidence>
<evidence type="ECO:0000259" key="7">
    <source>
        <dbReference type="PROSITE" id="PS51012"/>
    </source>
</evidence>
<feature type="transmembrane region" description="Helical" evidence="6">
    <location>
        <begin position="36"/>
        <end position="56"/>
    </location>
</feature>
<keyword evidence="4 6" id="KW-0472">Membrane</keyword>
<comment type="similarity">
    <text evidence="6">Belongs to the ABC-2 integral membrane protein family.</text>
</comment>